<evidence type="ECO:0000256" key="3">
    <source>
        <dbReference type="ARBA" id="ARBA00022448"/>
    </source>
</evidence>
<evidence type="ECO:0000256" key="2">
    <source>
        <dbReference type="ARBA" id="ARBA00005695"/>
    </source>
</evidence>
<dbReference type="CDD" id="cd08503">
    <property type="entry name" value="PBP2_NikA_DppA_OppA_like_17"/>
    <property type="match status" value="1"/>
</dbReference>
<evidence type="ECO:0000313" key="7">
    <source>
        <dbReference type="EMBL" id="CTQ32668.1"/>
    </source>
</evidence>
<comment type="similarity">
    <text evidence="2">Belongs to the bacterial solute-binding protein 5 family.</text>
</comment>
<comment type="subcellular location">
    <subcellularLocation>
        <location evidence="1">Periplasm</location>
    </subcellularLocation>
</comment>
<keyword evidence="8" id="KW-1185">Reference proteome</keyword>
<dbReference type="GO" id="GO:0030288">
    <property type="term" value="C:outer membrane-bounded periplasmic space"/>
    <property type="evidence" value="ECO:0007669"/>
    <property type="project" value="UniProtKB-ARBA"/>
</dbReference>
<reference evidence="7 8" key="1">
    <citation type="submission" date="2015-07" db="EMBL/GenBank/DDBJ databases">
        <authorList>
            <person name="Noorani M."/>
        </authorList>
    </citation>
    <scope>NUCLEOTIDE SEQUENCE [LARGE SCALE GENOMIC DNA]</scope>
    <source>
        <strain evidence="7 8">CECT 5088</strain>
    </source>
</reference>
<dbReference type="InterPro" id="IPR000914">
    <property type="entry name" value="SBP_5_dom"/>
</dbReference>
<keyword evidence="4" id="KW-0732">Signal</keyword>
<name>A0A0M6XP53_9RHOB</name>
<dbReference type="InterPro" id="IPR006311">
    <property type="entry name" value="TAT_signal"/>
</dbReference>
<dbReference type="InterPro" id="IPR039424">
    <property type="entry name" value="SBP_5"/>
</dbReference>
<dbReference type="EMBL" id="CXPG01000014">
    <property type="protein sequence ID" value="CTQ32668.1"/>
    <property type="molecule type" value="Genomic_DNA"/>
</dbReference>
<dbReference type="Gene3D" id="3.10.105.10">
    <property type="entry name" value="Dipeptide-binding Protein, Domain 3"/>
    <property type="match status" value="1"/>
</dbReference>
<dbReference type="PANTHER" id="PTHR30290">
    <property type="entry name" value="PERIPLASMIC BINDING COMPONENT OF ABC TRANSPORTER"/>
    <property type="match status" value="1"/>
</dbReference>
<dbReference type="GO" id="GO:0015833">
    <property type="term" value="P:peptide transport"/>
    <property type="evidence" value="ECO:0007669"/>
    <property type="project" value="TreeGrafter"/>
</dbReference>
<evidence type="ECO:0000259" key="6">
    <source>
        <dbReference type="Pfam" id="PF00496"/>
    </source>
</evidence>
<organism evidence="7 8">
    <name type="scientific">Jannaschia rubra</name>
    <dbReference type="NCBI Taxonomy" id="282197"/>
    <lineage>
        <taxon>Bacteria</taxon>
        <taxon>Pseudomonadati</taxon>
        <taxon>Pseudomonadota</taxon>
        <taxon>Alphaproteobacteria</taxon>
        <taxon>Rhodobacterales</taxon>
        <taxon>Roseobacteraceae</taxon>
        <taxon>Jannaschia</taxon>
    </lineage>
</organism>
<dbReference type="PROSITE" id="PS51318">
    <property type="entry name" value="TAT"/>
    <property type="match status" value="1"/>
</dbReference>
<evidence type="ECO:0000313" key="8">
    <source>
        <dbReference type="Proteomes" id="UP000048908"/>
    </source>
</evidence>
<gene>
    <name evidence="7" type="primary">dppA_1</name>
    <name evidence="7" type="ORF">JAN5088_01440</name>
</gene>
<dbReference type="GO" id="GO:1904680">
    <property type="term" value="F:peptide transmembrane transporter activity"/>
    <property type="evidence" value="ECO:0007669"/>
    <property type="project" value="TreeGrafter"/>
</dbReference>
<dbReference type="InterPro" id="IPR030678">
    <property type="entry name" value="Peptide/Ni-bd"/>
</dbReference>
<keyword evidence="3" id="KW-0813">Transport</keyword>
<evidence type="ECO:0000256" key="5">
    <source>
        <dbReference type="SAM" id="MobiDB-lite"/>
    </source>
</evidence>
<dbReference type="Gene3D" id="3.40.190.10">
    <property type="entry name" value="Periplasmic binding protein-like II"/>
    <property type="match status" value="1"/>
</dbReference>
<dbReference type="PANTHER" id="PTHR30290:SF10">
    <property type="entry name" value="PERIPLASMIC OLIGOPEPTIDE-BINDING PROTEIN-RELATED"/>
    <property type="match status" value="1"/>
</dbReference>
<dbReference type="OrthoDB" id="9803988at2"/>
<proteinExistence type="inferred from homology"/>
<dbReference type="RefSeq" id="WP_055682105.1">
    <property type="nucleotide sequence ID" value="NZ_CXPG01000014.1"/>
</dbReference>
<protein>
    <submittedName>
        <fullName evidence="7">Dipeptide-binding protein</fullName>
    </submittedName>
</protein>
<dbReference type="SUPFAM" id="SSF53850">
    <property type="entry name" value="Periplasmic binding protein-like II"/>
    <property type="match status" value="1"/>
</dbReference>
<sequence length="516" mass="57196">MAFELNRRSFLATGTAGAALIGLPGTLRAQESTPKVGGSLRIGHSGGATSDTLDPATFAAGPVVTAMLAICNNLMEIDEEGQAIPELAQSFEPSADAKTWTATLRPDAVFSNGQKLRAADVIASYNHHRGEETKSGAKDLLKQIAEMRADGDGTVVFELTGPNADFPFVAADYHLVIQPDQGDGTIDWANPVGTGGYVLEDHEPGVRLNLRRRDDYWKADRAWFEDVELRTINDPTARQNALVTGEVDAINGVDTKTVHLLSRRPGIQLIETVSSSHFPMPMMCDTAPFDDNNVRMALKHAINREELVEKVLRGHGAVGNDQPIGPAYRFHDPDLEQRVYDPDRARHYLKEAGQENLKVTLHTSNAPHSGGVDMAILFKEHAAAAGIEIDVRREPEDGYWSNVWLKKPFCQSYWNGRPTADWMFTMVYAAGAEWNESRWTNERFNELLLQARAELDQGKRAEMYAEMQRIVRDDSGEIIPMFGNFIDGANDKVAHGKVAPNRFLDGWKCVERWWAA</sequence>
<dbReference type="Pfam" id="PF00496">
    <property type="entry name" value="SBP_bac_5"/>
    <property type="match status" value="1"/>
</dbReference>
<dbReference type="GO" id="GO:0043190">
    <property type="term" value="C:ATP-binding cassette (ABC) transporter complex"/>
    <property type="evidence" value="ECO:0007669"/>
    <property type="project" value="InterPro"/>
</dbReference>
<dbReference type="STRING" id="282197.SAMN04488517_101603"/>
<feature type="domain" description="Solute-binding protein family 5" evidence="6">
    <location>
        <begin position="84"/>
        <end position="432"/>
    </location>
</feature>
<evidence type="ECO:0000256" key="1">
    <source>
        <dbReference type="ARBA" id="ARBA00004418"/>
    </source>
</evidence>
<dbReference type="Gene3D" id="3.90.76.10">
    <property type="entry name" value="Dipeptide-binding Protein, Domain 1"/>
    <property type="match status" value="1"/>
</dbReference>
<evidence type="ECO:0000256" key="4">
    <source>
        <dbReference type="ARBA" id="ARBA00022729"/>
    </source>
</evidence>
<feature type="region of interest" description="Disordered" evidence="5">
    <location>
        <begin position="31"/>
        <end position="53"/>
    </location>
</feature>
<dbReference type="AlphaFoldDB" id="A0A0M6XP53"/>
<dbReference type="PIRSF" id="PIRSF002741">
    <property type="entry name" value="MppA"/>
    <property type="match status" value="1"/>
</dbReference>
<dbReference type="Proteomes" id="UP000048908">
    <property type="component" value="Unassembled WGS sequence"/>
</dbReference>
<accession>A0A0M6XP53</accession>